<accession>A0A212C3R7</accession>
<name>A0A212C3R7_CEREH</name>
<gene>
    <name evidence="1" type="ORF">Celaphus_00016777</name>
</gene>
<reference evidence="1 2" key="1">
    <citation type="journal article" date="2018" name="Mol. Genet. Genomics">
        <title>The red deer Cervus elaphus genome CerEla1.0: sequencing, annotating, genes, and chromosomes.</title>
        <authorList>
            <person name="Bana N.A."/>
            <person name="Nyiri A."/>
            <person name="Nagy J."/>
            <person name="Frank K."/>
            <person name="Nagy T."/>
            <person name="Steger V."/>
            <person name="Schiller M."/>
            <person name="Lakatos P."/>
            <person name="Sugar L."/>
            <person name="Horn P."/>
            <person name="Barta E."/>
            <person name="Orosz L."/>
        </authorList>
    </citation>
    <scope>NUCLEOTIDE SEQUENCE [LARGE SCALE GENOMIC DNA]</scope>
    <source>
        <strain evidence="1">Hungarian</strain>
    </source>
</reference>
<sequence>MISGERGIEYTDLEKEAPWEYEYHPLPSWPHRGEIDFDINFRYRLDEPLVLKDLEAPTDPREKEEQGLEKVPSSLPFLDCQNLKVVFRLMESGQPILDL</sequence>
<dbReference type="EMBL" id="MKHE01000030">
    <property type="protein sequence ID" value="OWK00625.1"/>
    <property type="molecule type" value="Genomic_DNA"/>
</dbReference>
<dbReference type="Proteomes" id="UP000242450">
    <property type="component" value="Chromosome 30"/>
</dbReference>
<evidence type="ECO:0000313" key="1">
    <source>
        <dbReference type="EMBL" id="OWK00625.1"/>
    </source>
</evidence>
<keyword evidence="2" id="KW-1185">Reference proteome</keyword>
<comment type="caution">
    <text evidence="1">The sequence shown here is derived from an EMBL/GenBank/DDBJ whole genome shotgun (WGS) entry which is preliminary data.</text>
</comment>
<dbReference type="AlphaFoldDB" id="A0A212C3R7"/>
<protein>
    <submittedName>
        <fullName evidence="1">Uncharacterized protein</fullName>
    </submittedName>
</protein>
<organism evidence="1 2">
    <name type="scientific">Cervus elaphus hippelaphus</name>
    <name type="common">European red deer</name>
    <dbReference type="NCBI Taxonomy" id="46360"/>
    <lineage>
        <taxon>Eukaryota</taxon>
        <taxon>Metazoa</taxon>
        <taxon>Chordata</taxon>
        <taxon>Craniata</taxon>
        <taxon>Vertebrata</taxon>
        <taxon>Euteleostomi</taxon>
        <taxon>Mammalia</taxon>
        <taxon>Eutheria</taxon>
        <taxon>Laurasiatheria</taxon>
        <taxon>Artiodactyla</taxon>
        <taxon>Ruminantia</taxon>
        <taxon>Pecora</taxon>
        <taxon>Cervidae</taxon>
        <taxon>Cervinae</taxon>
        <taxon>Cervus</taxon>
    </lineage>
</organism>
<evidence type="ECO:0000313" key="2">
    <source>
        <dbReference type="Proteomes" id="UP000242450"/>
    </source>
</evidence>
<proteinExistence type="predicted"/>